<dbReference type="OrthoDB" id="9780884at2"/>
<evidence type="ECO:0000259" key="4">
    <source>
        <dbReference type="Pfam" id="PF00149"/>
    </source>
</evidence>
<dbReference type="CDD" id="cd07385">
    <property type="entry name" value="MPP_YkuE_C"/>
    <property type="match status" value="1"/>
</dbReference>
<evidence type="ECO:0000256" key="3">
    <source>
        <dbReference type="SAM" id="Phobius"/>
    </source>
</evidence>
<dbReference type="eggNOG" id="COG1408">
    <property type="taxonomic scope" value="Bacteria"/>
</dbReference>
<dbReference type="InterPro" id="IPR029052">
    <property type="entry name" value="Metallo-depent_PP-like"/>
</dbReference>
<keyword evidence="3" id="KW-0812">Transmembrane</keyword>
<dbReference type="SUPFAM" id="SSF56300">
    <property type="entry name" value="Metallo-dependent phosphatases"/>
    <property type="match status" value="1"/>
</dbReference>
<dbReference type="EMBL" id="CP001804">
    <property type="protein sequence ID" value="ACY18487.1"/>
    <property type="molecule type" value="Genomic_DNA"/>
</dbReference>
<dbReference type="InterPro" id="IPR051158">
    <property type="entry name" value="Metallophosphoesterase_sf"/>
</dbReference>
<dbReference type="Pfam" id="PF00149">
    <property type="entry name" value="Metallophos"/>
    <property type="match status" value="1"/>
</dbReference>
<feature type="transmembrane region" description="Helical" evidence="3">
    <location>
        <begin position="42"/>
        <end position="60"/>
    </location>
</feature>
<dbReference type="Gene3D" id="3.60.21.10">
    <property type="match status" value="1"/>
</dbReference>
<dbReference type="GO" id="GO:0009245">
    <property type="term" value="P:lipid A biosynthetic process"/>
    <property type="evidence" value="ECO:0007669"/>
    <property type="project" value="TreeGrafter"/>
</dbReference>
<dbReference type="STRING" id="502025.Hoch_6012"/>
<keyword evidence="1" id="KW-0479">Metal-binding</keyword>
<organism evidence="5 6">
    <name type="scientific">Haliangium ochraceum (strain DSM 14365 / JCM 11303 / SMP-2)</name>
    <dbReference type="NCBI Taxonomy" id="502025"/>
    <lineage>
        <taxon>Bacteria</taxon>
        <taxon>Pseudomonadati</taxon>
        <taxon>Myxococcota</taxon>
        <taxon>Polyangia</taxon>
        <taxon>Haliangiales</taxon>
        <taxon>Kofleriaceae</taxon>
        <taxon>Haliangium</taxon>
    </lineage>
</organism>
<dbReference type="PROSITE" id="PS51257">
    <property type="entry name" value="PROKAR_LIPOPROTEIN"/>
    <property type="match status" value="1"/>
</dbReference>
<keyword evidence="3" id="KW-0472">Membrane</keyword>
<dbReference type="PANTHER" id="PTHR31302">
    <property type="entry name" value="TRANSMEMBRANE PROTEIN WITH METALLOPHOSPHOESTERASE DOMAIN-RELATED"/>
    <property type="match status" value="1"/>
</dbReference>
<evidence type="ECO:0000256" key="1">
    <source>
        <dbReference type="ARBA" id="ARBA00022723"/>
    </source>
</evidence>
<dbReference type="GO" id="GO:0016020">
    <property type="term" value="C:membrane"/>
    <property type="evidence" value="ECO:0007669"/>
    <property type="project" value="GOC"/>
</dbReference>
<name>D0LJY0_HALO1</name>
<dbReference type="GO" id="GO:0008758">
    <property type="term" value="F:UDP-2,3-diacylglucosamine hydrolase activity"/>
    <property type="evidence" value="ECO:0007669"/>
    <property type="project" value="TreeGrafter"/>
</dbReference>
<gene>
    <name evidence="5" type="ordered locus">Hoch_6012</name>
</gene>
<dbReference type="AlphaFoldDB" id="D0LJY0"/>
<feature type="transmembrane region" description="Helical" evidence="3">
    <location>
        <begin position="125"/>
        <end position="146"/>
    </location>
</feature>
<keyword evidence="2" id="KW-0378">Hydrolase</keyword>
<dbReference type="HOGENOM" id="CLU_025443_5_0_7"/>
<accession>D0LJY0</accession>
<reference evidence="5 6" key="1">
    <citation type="journal article" date="2010" name="Stand. Genomic Sci.">
        <title>Complete genome sequence of Haliangium ochraceum type strain (SMP-2).</title>
        <authorList>
            <consortium name="US DOE Joint Genome Institute (JGI-PGF)"/>
            <person name="Ivanova N."/>
            <person name="Daum C."/>
            <person name="Lang E."/>
            <person name="Abt B."/>
            <person name="Kopitz M."/>
            <person name="Saunders E."/>
            <person name="Lapidus A."/>
            <person name="Lucas S."/>
            <person name="Glavina Del Rio T."/>
            <person name="Nolan M."/>
            <person name="Tice H."/>
            <person name="Copeland A."/>
            <person name="Cheng J.F."/>
            <person name="Chen F."/>
            <person name="Bruce D."/>
            <person name="Goodwin L."/>
            <person name="Pitluck S."/>
            <person name="Mavromatis K."/>
            <person name="Pati A."/>
            <person name="Mikhailova N."/>
            <person name="Chen A."/>
            <person name="Palaniappan K."/>
            <person name="Land M."/>
            <person name="Hauser L."/>
            <person name="Chang Y.J."/>
            <person name="Jeffries C.D."/>
            <person name="Detter J.C."/>
            <person name="Brettin T."/>
            <person name="Rohde M."/>
            <person name="Goker M."/>
            <person name="Bristow J."/>
            <person name="Markowitz V."/>
            <person name="Eisen J.A."/>
            <person name="Hugenholtz P."/>
            <person name="Kyrpides N.C."/>
            <person name="Klenk H.P."/>
        </authorList>
    </citation>
    <scope>NUCLEOTIDE SEQUENCE [LARGE SCALE GENOMIC DNA]</scope>
    <source>
        <strain evidence="6">DSM 14365 / CIP 107738 / JCM 11303 / AJ 13395 / SMP-2</strain>
    </source>
</reference>
<evidence type="ECO:0000313" key="6">
    <source>
        <dbReference type="Proteomes" id="UP000001880"/>
    </source>
</evidence>
<keyword evidence="6" id="KW-1185">Reference proteome</keyword>
<feature type="domain" description="Calcineurin-like phosphoesterase" evidence="4">
    <location>
        <begin position="174"/>
        <end position="340"/>
    </location>
</feature>
<dbReference type="GO" id="GO:0046872">
    <property type="term" value="F:metal ion binding"/>
    <property type="evidence" value="ECO:0007669"/>
    <property type="project" value="UniProtKB-KW"/>
</dbReference>
<dbReference type="PANTHER" id="PTHR31302:SF31">
    <property type="entry name" value="PHOSPHODIESTERASE YAEI"/>
    <property type="match status" value="1"/>
</dbReference>
<protein>
    <submittedName>
        <fullName evidence="5">Metallophosphoesterase</fullName>
    </submittedName>
</protein>
<feature type="transmembrane region" description="Helical" evidence="3">
    <location>
        <begin position="72"/>
        <end position="93"/>
    </location>
</feature>
<dbReference type="RefSeq" id="WP_012831079.1">
    <property type="nucleotide sequence ID" value="NC_013440.1"/>
</dbReference>
<dbReference type="Proteomes" id="UP000001880">
    <property type="component" value="Chromosome"/>
</dbReference>
<keyword evidence="3" id="KW-1133">Transmembrane helix</keyword>
<proteinExistence type="predicted"/>
<sequence length="397" mass="43560">MNRLFTLVVFALVATVVSCGLHYYLWRRLVHDTELRSPWRGLVSALIALLGACIPLTFVLMRTVEPAISRYLAWPAYVWMGLMFLLFMGLLAVDVARLLGWGARRGVAAARGHDEPGLDAERRAFMARVAGGTVVTAATGTLVMGMREALGELEVREVPIALARWPRGMDGYVIAQLTDIHVGPTIGRAFVEDIVARTNALEADIIAITGDLVDGQVATLRDAVAPLGDLRARDGVYFVTGNHEYYSGADEWIAELTRLGIRVLRNERVTITRGADSFDLGGIDDYSAGRFGNGHGPDLERVVAGRDPARELVLLAHQPRQMFESARHGVGLQISGHTHGGQIWPWHYLVRAQQGFLEGLERFQDSQIYVSRGTGYWGPPVRVGAPSEISKLVLRSA</sequence>
<evidence type="ECO:0000256" key="2">
    <source>
        <dbReference type="ARBA" id="ARBA00022801"/>
    </source>
</evidence>
<dbReference type="KEGG" id="hoh:Hoch_6012"/>
<evidence type="ECO:0000313" key="5">
    <source>
        <dbReference type="EMBL" id="ACY18487.1"/>
    </source>
</evidence>
<dbReference type="InterPro" id="IPR004843">
    <property type="entry name" value="Calcineurin-like_PHP"/>
</dbReference>